<gene>
    <name evidence="2" type="ORF">Cvel_18474</name>
</gene>
<feature type="compositionally biased region" description="Basic and acidic residues" evidence="1">
    <location>
        <begin position="297"/>
        <end position="314"/>
    </location>
</feature>
<evidence type="ECO:0000313" key="2">
    <source>
        <dbReference type="EMBL" id="CEM17453.1"/>
    </source>
</evidence>
<protein>
    <submittedName>
        <fullName evidence="2">Uncharacterized protein</fullName>
    </submittedName>
</protein>
<feature type="compositionally biased region" description="Low complexity" evidence="1">
    <location>
        <begin position="101"/>
        <end position="114"/>
    </location>
</feature>
<organism evidence="2">
    <name type="scientific">Chromera velia CCMP2878</name>
    <dbReference type="NCBI Taxonomy" id="1169474"/>
    <lineage>
        <taxon>Eukaryota</taxon>
        <taxon>Sar</taxon>
        <taxon>Alveolata</taxon>
        <taxon>Colpodellida</taxon>
        <taxon>Chromeraceae</taxon>
        <taxon>Chromera</taxon>
    </lineage>
</organism>
<evidence type="ECO:0000256" key="1">
    <source>
        <dbReference type="SAM" id="MobiDB-lite"/>
    </source>
</evidence>
<dbReference type="VEuPathDB" id="CryptoDB:Cvel_18474"/>
<name>A0A0G4FS01_9ALVE</name>
<proteinExistence type="predicted"/>
<feature type="compositionally biased region" description="Basic residues" evidence="1">
    <location>
        <begin position="87"/>
        <end position="96"/>
    </location>
</feature>
<feature type="compositionally biased region" description="Basic and acidic residues" evidence="1">
    <location>
        <begin position="163"/>
        <end position="183"/>
    </location>
</feature>
<feature type="region of interest" description="Disordered" evidence="1">
    <location>
        <begin position="297"/>
        <end position="446"/>
    </location>
</feature>
<feature type="region of interest" description="Disordered" evidence="1">
    <location>
        <begin position="1"/>
        <end position="243"/>
    </location>
</feature>
<reference evidence="2" key="1">
    <citation type="submission" date="2014-11" db="EMBL/GenBank/DDBJ databases">
        <authorList>
            <person name="Otto D Thomas"/>
            <person name="Naeem Raeece"/>
        </authorList>
    </citation>
    <scope>NUCLEOTIDE SEQUENCE</scope>
</reference>
<feature type="compositionally biased region" description="Gly residues" evidence="1">
    <location>
        <begin position="330"/>
        <end position="341"/>
    </location>
</feature>
<feature type="compositionally biased region" description="Basic and acidic residues" evidence="1">
    <location>
        <begin position="344"/>
        <end position="355"/>
    </location>
</feature>
<dbReference type="AlphaFoldDB" id="A0A0G4FS01"/>
<feature type="compositionally biased region" description="Low complexity" evidence="1">
    <location>
        <begin position="44"/>
        <end position="64"/>
    </location>
</feature>
<feature type="compositionally biased region" description="Pro residues" evidence="1">
    <location>
        <begin position="214"/>
        <end position="233"/>
    </location>
</feature>
<accession>A0A0G4FS01</accession>
<sequence length="446" mass="47690">MSAASCASPPVPRPKRQKREQASGVSNLGGTSRGSGADVPMEWSNSLGASTAASASASGAAPGSRRPRQPMHPRQAVFPSVSPTGTAKRKRTRSHHQPAASSSSSGKRCTSSLSPKGPKGTRDRQRLQKDTKSRFPDVPPTVSKDVSQIMEHLAKLRKAASMEPREFERKSGAAAKIAEKDFRTPSSLPGEIPASASSGPPVPSKESDSDWRPGSPPRSPPPVFHPTPAPPRAPIRTAEERAALMREVLKNPYSEPTLLIPGVDTSPLHSADPRWHLGIARDSVLIQAELFPENSRPTHDIFWRPIPRHTDRQTDGLPGGPGPPHEGLQSFGGRGADGRGGSWEYERQDHDDRGAEGVPPNQPPPCSPDSRPNESGMPSYNPSPWSLNQILGNRQGPTGGAPRDEILDGGMHGGSRGRRCESSGLRTIQREEAAAAAVERGKRKKP</sequence>
<feature type="compositionally biased region" description="Polar residues" evidence="1">
    <location>
        <begin position="376"/>
        <end position="396"/>
    </location>
</feature>
<dbReference type="EMBL" id="CDMZ01000586">
    <property type="protein sequence ID" value="CEM17453.1"/>
    <property type="molecule type" value="Genomic_DNA"/>
</dbReference>
<feature type="compositionally biased region" description="Basic and acidic residues" evidence="1">
    <location>
        <begin position="120"/>
        <end position="135"/>
    </location>
</feature>